<name>A0ABM1RV56_LIMPO</name>
<dbReference type="RefSeq" id="XP_022235261.1">
    <property type="nucleotide sequence ID" value="XM_022379553.1"/>
</dbReference>
<dbReference type="GeneID" id="111083211"/>
<evidence type="ECO:0000313" key="3">
    <source>
        <dbReference type="Proteomes" id="UP000694941"/>
    </source>
</evidence>
<feature type="region of interest" description="Disordered" evidence="1">
    <location>
        <begin position="111"/>
        <end position="132"/>
    </location>
</feature>
<feature type="transmembrane region" description="Helical" evidence="2">
    <location>
        <begin position="277"/>
        <end position="298"/>
    </location>
</feature>
<feature type="compositionally biased region" description="Basic and acidic residues" evidence="1">
    <location>
        <begin position="114"/>
        <end position="132"/>
    </location>
</feature>
<keyword evidence="3" id="KW-1185">Reference proteome</keyword>
<evidence type="ECO:0000313" key="4">
    <source>
        <dbReference type="RefSeq" id="XP_022235261.1"/>
    </source>
</evidence>
<gene>
    <name evidence="4" type="primary">LOC111083211</name>
</gene>
<dbReference type="Proteomes" id="UP000694941">
    <property type="component" value="Unplaced"/>
</dbReference>
<feature type="transmembrane region" description="Helical" evidence="2">
    <location>
        <begin position="310"/>
        <end position="339"/>
    </location>
</feature>
<proteinExistence type="predicted"/>
<sequence>MKDNSSRATGRNEPRIHHVRPIGSEKYSDPTQKNYRSRYHYNWNHSHLQSVEESDEKPEETDKCDSNYPTGNANGFCYGQPMHAPTSRNFANDFLQVTKREKLTGVHYQISNPSHDRNIKEPKDLSRSRGRVKSTDVCKKQKSYVPCLTRSAILKQFELGSLDKASSYTFQQHPIDTSFPASLGESSSVNEVKHFQNRELGFGDSPENSIFTIRGQKTVTDSSVRLKDKTGIVETGETKLMDPCRNVETVERESESIPTTSPSIEKKRKRRQCTSEFFSLIFFVNFVVLSSLAPWLSIPSYVVANKDQDLFKLIMFGCTLTSFVFLFIGCILGNFYWYIDEKTGRWRVMLHCGKGPKPYYWGWIFSWGRSESDKNHSQRIETV</sequence>
<evidence type="ECO:0000256" key="1">
    <source>
        <dbReference type="SAM" id="MobiDB-lite"/>
    </source>
</evidence>
<evidence type="ECO:0000256" key="2">
    <source>
        <dbReference type="SAM" id="Phobius"/>
    </source>
</evidence>
<organism evidence="3 4">
    <name type="scientific">Limulus polyphemus</name>
    <name type="common">Atlantic horseshoe crab</name>
    <dbReference type="NCBI Taxonomy" id="6850"/>
    <lineage>
        <taxon>Eukaryota</taxon>
        <taxon>Metazoa</taxon>
        <taxon>Ecdysozoa</taxon>
        <taxon>Arthropoda</taxon>
        <taxon>Chelicerata</taxon>
        <taxon>Merostomata</taxon>
        <taxon>Xiphosura</taxon>
        <taxon>Limulidae</taxon>
        <taxon>Limulus</taxon>
    </lineage>
</organism>
<keyword evidence="2" id="KW-1133">Transmembrane helix</keyword>
<feature type="region of interest" description="Disordered" evidence="1">
    <location>
        <begin position="1"/>
        <end position="33"/>
    </location>
</feature>
<protein>
    <submittedName>
        <fullName evidence="4">Uncharacterized protein LOC111083211</fullName>
    </submittedName>
</protein>
<reference evidence="4" key="1">
    <citation type="submission" date="2025-08" db="UniProtKB">
        <authorList>
            <consortium name="RefSeq"/>
        </authorList>
    </citation>
    <scope>IDENTIFICATION</scope>
    <source>
        <tissue evidence="4">Muscle</tissue>
    </source>
</reference>
<keyword evidence="2" id="KW-0812">Transmembrane</keyword>
<keyword evidence="2" id="KW-0472">Membrane</keyword>
<feature type="compositionally biased region" description="Basic and acidic residues" evidence="1">
    <location>
        <begin position="1"/>
        <end position="16"/>
    </location>
</feature>
<accession>A0ABM1RV56</accession>